<evidence type="ECO:0000256" key="9">
    <source>
        <dbReference type="HAMAP-Rule" id="MF_00920"/>
    </source>
</evidence>
<dbReference type="SMART" id="SM00382">
    <property type="entry name" value="AAA"/>
    <property type="match status" value="1"/>
</dbReference>
<sequence length="380" mass="43400">MKKSRKILQQKKQKQKLIYNLKNMSFFKRLKEKIFGRSKTDEEKQLDEITKQRKEVEKQKQELKEEKIDKYVAGLTKANISLSEQLIELQRSKLKVDEEYFEQLEEILIMSDISPFFVDVIIDELKKEVKKQNISDSKLINELIADKMYTIYANRSIINTHLNIKDGRLNIILMIGVNGSGKTTSISKIANQLKKEGKKILIAAGDTFRAAAVEQLEIWANRVGADILKPNPNEFDPGSVVYRAIEKAESENYDVLIIDTAGRLQNKVNLMNELKKVNKVIQNKYPDAPHESLLVLDATTGQNGISQAKHFKEATPVSGIVLTKMDGTSKGGIIFSIKDELDMDVKLIGLGEKMDDLQEFNLDNFIYALTKDLIKEYEQQ</sequence>
<dbReference type="GO" id="GO:0005886">
    <property type="term" value="C:plasma membrane"/>
    <property type="evidence" value="ECO:0007669"/>
    <property type="project" value="UniProtKB-SubCell"/>
</dbReference>
<dbReference type="GO" id="GO:0003924">
    <property type="term" value="F:GTPase activity"/>
    <property type="evidence" value="ECO:0007669"/>
    <property type="project" value="UniProtKB-UniRule"/>
</dbReference>
<keyword evidence="1 9" id="KW-1003">Cell membrane</keyword>
<dbReference type="Pfam" id="PF00448">
    <property type="entry name" value="SRP54"/>
    <property type="match status" value="1"/>
</dbReference>
<evidence type="ECO:0000259" key="12">
    <source>
        <dbReference type="SMART" id="SM00962"/>
    </source>
</evidence>
<dbReference type="InterPro" id="IPR036225">
    <property type="entry name" value="SRP/SRP_N"/>
</dbReference>
<organism evidence="14 15">
    <name type="scientific">Mesomycoplasma hyorhinis</name>
    <name type="common">Mycoplasma hyorhinis</name>
    <dbReference type="NCBI Taxonomy" id="2100"/>
    <lineage>
        <taxon>Bacteria</taxon>
        <taxon>Bacillati</taxon>
        <taxon>Mycoplasmatota</taxon>
        <taxon>Mycoplasmoidales</taxon>
        <taxon>Metamycoplasmataceae</taxon>
        <taxon>Mesomycoplasma</taxon>
    </lineage>
</organism>
<feature type="domain" description="AAA+ ATPase" evidence="11">
    <location>
        <begin position="168"/>
        <end position="349"/>
    </location>
</feature>
<dbReference type="EMBL" id="QQQW01000017">
    <property type="protein sequence ID" value="MXR43892.1"/>
    <property type="molecule type" value="Genomic_DNA"/>
</dbReference>
<dbReference type="Pfam" id="PF02881">
    <property type="entry name" value="SRP54_N"/>
    <property type="match status" value="1"/>
</dbReference>
<keyword evidence="5 9" id="KW-0342">GTP-binding</keyword>
<feature type="binding site" evidence="9">
    <location>
        <begin position="323"/>
        <end position="326"/>
    </location>
    <ligand>
        <name>GTP</name>
        <dbReference type="ChEBI" id="CHEBI:37565"/>
    </ligand>
</feature>
<dbReference type="SMART" id="SM00962">
    <property type="entry name" value="SRP54"/>
    <property type="match status" value="1"/>
</dbReference>
<feature type="domain" description="Signal recognition particle SRP54 helical bundle" evidence="13">
    <location>
        <begin position="71"/>
        <end position="152"/>
    </location>
</feature>
<dbReference type="Gene3D" id="3.40.50.300">
    <property type="entry name" value="P-loop containing nucleotide triphosphate hydrolases"/>
    <property type="match status" value="1"/>
</dbReference>
<dbReference type="FunFam" id="3.40.50.300:FF:000053">
    <property type="entry name" value="Signal recognition particle receptor FtsY"/>
    <property type="match status" value="1"/>
</dbReference>
<evidence type="ECO:0000256" key="1">
    <source>
        <dbReference type="ARBA" id="ARBA00022475"/>
    </source>
</evidence>
<evidence type="ECO:0000256" key="3">
    <source>
        <dbReference type="ARBA" id="ARBA00022741"/>
    </source>
</evidence>
<dbReference type="Gene3D" id="1.20.120.140">
    <property type="entry name" value="Signal recognition particle SRP54, nucleotide-binding domain"/>
    <property type="match status" value="1"/>
</dbReference>
<name>A0ABD6IHN0_MESHY</name>
<feature type="binding site" evidence="9">
    <location>
        <begin position="176"/>
        <end position="183"/>
    </location>
    <ligand>
        <name>GTP</name>
        <dbReference type="ChEBI" id="CHEBI:37565"/>
    </ligand>
</feature>
<protein>
    <recommendedName>
        <fullName evidence="9">Signal recognition particle receptor FtsY</fullName>
        <shortName evidence="9">SRP receptor</shortName>
        <ecNumber evidence="9">3.6.5.4</ecNumber>
    </recommendedName>
</protein>
<dbReference type="AlphaFoldDB" id="A0ABD6IHN0"/>
<comment type="similarity">
    <text evidence="9">Belongs to the GTP-binding SRP family. FtsY subfamily.</text>
</comment>
<reference evidence="14 15" key="1">
    <citation type="submission" date="2018-07" db="EMBL/GenBank/DDBJ databases">
        <title>Genetic characterization of Mycoplasma hyopneumoniae, M. hyorhinis and M. flocculare isolates through whole genome sequencing analysis: comparative analysis of sequence types and putative genes involved in virulence.</title>
        <authorList>
            <person name="Fourour S."/>
            <person name="Lucas P."/>
            <person name="Touzain F."/>
            <person name="Tocqueville V."/>
            <person name="Kempf I."/>
            <person name="Marois-Crehan C."/>
        </authorList>
    </citation>
    <scope>NUCLEOTIDE SEQUENCE [LARGE SCALE GENOMIC DNA]</scope>
    <source>
        <strain evidence="14 15">MHR389</strain>
    </source>
</reference>
<dbReference type="SUPFAM" id="SSF52540">
    <property type="entry name" value="P-loop containing nucleoside triphosphate hydrolases"/>
    <property type="match status" value="1"/>
</dbReference>
<proteinExistence type="inferred from homology"/>
<keyword evidence="6 9" id="KW-0472">Membrane</keyword>
<dbReference type="GO" id="GO:0005737">
    <property type="term" value="C:cytoplasm"/>
    <property type="evidence" value="ECO:0007669"/>
    <property type="project" value="UniProtKB-SubCell"/>
</dbReference>
<evidence type="ECO:0000256" key="7">
    <source>
        <dbReference type="ARBA" id="ARBA00023170"/>
    </source>
</evidence>
<comment type="subunit">
    <text evidence="9">Part of the signal recognition particle protein translocation system, which is composed of SRP and FtsY.</text>
</comment>
<gene>
    <name evidence="9" type="primary">ftsY</name>
    <name evidence="14" type="ORF">DR101_02955</name>
</gene>
<dbReference type="InterPro" id="IPR027417">
    <property type="entry name" value="P-loop_NTPase"/>
</dbReference>
<dbReference type="GO" id="GO:0005525">
    <property type="term" value="F:GTP binding"/>
    <property type="evidence" value="ECO:0007669"/>
    <property type="project" value="UniProtKB-UniRule"/>
</dbReference>
<dbReference type="Proteomes" id="UP001193384">
    <property type="component" value="Unassembled WGS sequence"/>
</dbReference>
<accession>A0ABD6IHN0</accession>
<keyword evidence="7 9" id="KW-0675">Receptor</keyword>
<dbReference type="InterPro" id="IPR004390">
    <property type="entry name" value="SR_rcpt_FtsY"/>
</dbReference>
<comment type="function">
    <text evidence="9">Involved in targeting and insertion of nascent membrane proteins into the cytoplasmic membrane. Acts as a receptor for the complex formed by the signal recognition particle (SRP) and the ribosome-nascent chain (RNC).</text>
</comment>
<evidence type="ECO:0000256" key="5">
    <source>
        <dbReference type="ARBA" id="ARBA00023134"/>
    </source>
</evidence>
<keyword evidence="10" id="KW-0175">Coiled coil</keyword>
<evidence type="ECO:0000259" key="11">
    <source>
        <dbReference type="SMART" id="SM00382"/>
    </source>
</evidence>
<dbReference type="EC" id="3.6.5.4" evidence="9"/>
<comment type="subcellular location">
    <subcellularLocation>
        <location evidence="9">Cell membrane</location>
        <topology evidence="9">Peripheral membrane protein</topology>
        <orientation evidence="9">Cytoplasmic side</orientation>
    </subcellularLocation>
    <subcellularLocation>
        <location evidence="9">Cytoplasm</location>
    </subcellularLocation>
</comment>
<dbReference type="InterPro" id="IPR013822">
    <property type="entry name" value="Signal_recog_particl_SRP54_hlx"/>
</dbReference>
<keyword evidence="4 9" id="KW-0378">Hydrolase</keyword>
<evidence type="ECO:0000256" key="10">
    <source>
        <dbReference type="SAM" id="Coils"/>
    </source>
</evidence>
<evidence type="ECO:0000313" key="14">
    <source>
        <dbReference type="EMBL" id="MXR43892.1"/>
    </source>
</evidence>
<comment type="caution">
    <text evidence="14">The sequence shown here is derived from an EMBL/GenBank/DDBJ whole genome shotgun (WGS) entry which is preliminary data.</text>
</comment>
<dbReference type="HAMAP" id="MF_00920">
    <property type="entry name" value="FtsY"/>
    <property type="match status" value="1"/>
</dbReference>
<dbReference type="PANTHER" id="PTHR43134">
    <property type="entry name" value="SIGNAL RECOGNITION PARTICLE RECEPTOR SUBUNIT ALPHA"/>
    <property type="match status" value="1"/>
</dbReference>
<keyword evidence="3 9" id="KW-0547">Nucleotide-binding</keyword>
<feature type="binding site" evidence="9">
    <location>
        <begin position="259"/>
        <end position="263"/>
    </location>
    <ligand>
        <name>GTP</name>
        <dbReference type="ChEBI" id="CHEBI:37565"/>
    </ligand>
</feature>
<evidence type="ECO:0000313" key="15">
    <source>
        <dbReference type="Proteomes" id="UP001193384"/>
    </source>
</evidence>
<dbReference type="InterPro" id="IPR003593">
    <property type="entry name" value="AAA+_ATPase"/>
</dbReference>
<dbReference type="SUPFAM" id="SSF47364">
    <property type="entry name" value="Domain of the SRP/SRP receptor G-proteins"/>
    <property type="match status" value="1"/>
</dbReference>
<evidence type="ECO:0000256" key="8">
    <source>
        <dbReference type="ARBA" id="ARBA00048027"/>
    </source>
</evidence>
<evidence type="ECO:0000256" key="2">
    <source>
        <dbReference type="ARBA" id="ARBA00022490"/>
    </source>
</evidence>
<dbReference type="SMART" id="SM00963">
    <property type="entry name" value="SRP54_N"/>
    <property type="match status" value="1"/>
</dbReference>
<evidence type="ECO:0000256" key="4">
    <source>
        <dbReference type="ARBA" id="ARBA00022801"/>
    </source>
</evidence>
<dbReference type="NCBIfam" id="TIGR00064">
    <property type="entry name" value="ftsY"/>
    <property type="match status" value="1"/>
</dbReference>
<comment type="catalytic activity">
    <reaction evidence="8 9">
        <text>GTP + H2O = GDP + phosphate + H(+)</text>
        <dbReference type="Rhea" id="RHEA:19669"/>
        <dbReference type="ChEBI" id="CHEBI:15377"/>
        <dbReference type="ChEBI" id="CHEBI:15378"/>
        <dbReference type="ChEBI" id="CHEBI:37565"/>
        <dbReference type="ChEBI" id="CHEBI:43474"/>
        <dbReference type="ChEBI" id="CHEBI:58189"/>
        <dbReference type="EC" id="3.6.5.4"/>
    </reaction>
</comment>
<evidence type="ECO:0000256" key="6">
    <source>
        <dbReference type="ARBA" id="ARBA00023136"/>
    </source>
</evidence>
<feature type="domain" description="SRP54-type proteins GTP-binding" evidence="12">
    <location>
        <begin position="169"/>
        <end position="371"/>
    </location>
</feature>
<dbReference type="InterPro" id="IPR042101">
    <property type="entry name" value="SRP54_N_sf"/>
</dbReference>
<evidence type="ECO:0000259" key="13">
    <source>
        <dbReference type="SMART" id="SM00963"/>
    </source>
</evidence>
<feature type="coiled-coil region" evidence="10">
    <location>
        <begin position="39"/>
        <end position="69"/>
    </location>
</feature>
<dbReference type="PANTHER" id="PTHR43134:SF1">
    <property type="entry name" value="SIGNAL RECOGNITION PARTICLE RECEPTOR SUBUNIT ALPHA"/>
    <property type="match status" value="1"/>
</dbReference>
<dbReference type="GO" id="GO:0006612">
    <property type="term" value="P:protein targeting to membrane"/>
    <property type="evidence" value="ECO:0007669"/>
    <property type="project" value="UniProtKB-UniRule"/>
</dbReference>
<dbReference type="InterPro" id="IPR000897">
    <property type="entry name" value="SRP54_GTPase_dom"/>
</dbReference>
<dbReference type="CDD" id="cd17874">
    <property type="entry name" value="FtsY"/>
    <property type="match status" value="1"/>
</dbReference>
<keyword evidence="2 9" id="KW-0963">Cytoplasm</keyword>